<evidence type="ECO:0000313" key="2">
    <source>
        <dbReference type="Proteomes" id="UP000469325"/>
    </source>
</evidence>
<dbReference type="AlphaFoldDB" id="A0A6N7XPJ9"/>
<protein>
    <submittedName>
        <fullName evidence="1">Uncharacterized protein</fullName>
    </submittedName>
</protein>
<gene>
    <name evidence="1" type="ORF">FYJ68_02515</name>
</gene>
<sequence>MEVESRTDAEGRITPLVVVWRDGVRYHIDRVTEARKAYSPRTCSAGLRYSVCVGGTQTYLFYEGPRWFVEAKVPPASPDAL</sequence>
<dbReference type="Proteomes" id="UP000469325">
    <property type="component" value="Unassembled WGS sequence"/>
</dbReference>
<accession>A0A6N7XPJ9</accession>
<dbReference type="EMBL" id="VUNC01000001">
    <property type="protein sequence ID" value="MST71985.1"/>
    <property type="molecule type" value="Genomic_DNA"/>
</dbReference>
<comment type="caution">
    <text evidence="1">The sequence shown here is derived from an EMBL/GenBank/DDBJ whole genome shotgun (WGS) entry which is preliminary data.</text>
</comment>
<keyword evidence="2" id="KW-1185">Reference proteome</keyword>
<organism evidence="1 2">
    <name type="scientific">Olsenella porci</name>
    <dbReference type="NCBI Taxonomy" id="2652279"/>
    <lineage>
        <taxon>Bacteria</taxon>
        <taxon>Bacillati</taxon>
        <taxon>Actinomycetota</taxon>
        <taxon>Coriobacteriia</taxon>
        <taxon>Coriobacteriales</taxon>
        <taxon>Atopobiaceae</taxon>
        <taxon>Olsenella</taxon>
    </lineage>
</organism>
<evidence type="ECO:0000313" key="1">
    <source>
        <dbReference type="EMBL" id="MST71985.1"/>
    </source>
</evidence>
<name>A0A6N7XPJ9_9ACTN</name>
<reference evidence="1 2" key="1">
    <citation type="submission" date="2019-08" db="EMBL/GenBank/DDBJ databases">
        <title>In-depth cultivation of the pig gut microbiome towards novel bacterial diversity and tailored functional studies.</title>
        <authorList>
            <person name="Wylensek D."/>
            <person name="Hitch T.C.A."/>
            <person name="Clavel T."/>
        </authorList>
    </citation>
    <scope>NUCLEOTIDE SEQUENCE [LARGE SCALE GENOMIC DNA]</scope>
    <source>
        <strain evidence="1 2">CA-Schmier-601-WT-1</strain>
    </source>
</reference>
<proteinExistence type="predicted"/>